<name>E4XYU8_OIKDI</name>
<dbReference type="Pfam" id="PF17917">
    <property type="entry name" value="RT_RNaseH"/>
    <property type="match status" value="1"/>
</dbReference>
<evidence type="ECO:0000256" key="2">
    <source>
        <dbReference type="ARBA" id="ARBA00022679"/>
    </source>
</evidence>
<evidence type="ECO:0000256" key="7">
    <source>
        <dbReference type="ARBA" id="ARBA00022918"/>
    </source>
</evidence>
<dbReference type="InterPro" id="IPR001584">
    <property type="entry name" value="Integrase_cat-core"/>
</dbReference>
<dbReference type="Proteomes" id="UP000001307">
    <property type="component" value="Unassembled WGS sequence"/>
</dbReference>
<dbReference type="Pfam" id="PF00665">
    <property type="entry name" value="rve"/>
    <property type="match status" value="1"/>
</dbReference>
<evidence type="ECO:0000256" key="1">
    <source>
        <dbReference type="ARBA" id="ARBA00010879"/>
    </source>
</evidence>
<dbReference type="Gene3D" id="3.30.420.10">
    <property type="entry name" value="Ribonuclease H-like superfamily/Ribonuclease H"/>
    <property type="match status" value="1"/>
</dbReference>
<dbReference type="InterPro" id="IPR043128">
    <property type="entry name" value="Rev_trsase/Diguanyl_cyclase"/>
</dbReference>
<feature type="region of interest" description="Disordered" evidence="8">
    <location>
        <begin position="1267"/>
        <end position="1286"/>
    </location>
</feature>
<keyword evidence="6" id="KW-0378">Hydrolase</keyword>
<keyword evidence="2" id="KW-0808">Transferase</keyword>
<evidence type="ECO:0000256" key="3">
    <source>
        <dbReference type="ARBA" id="ARBA00022695"/>
    </source>
</evidence>
<keyword evidence="4" id="KW-0540">Nuclease</keyword>
<dbReference type="InterPro" id="IPR043502">
    <property type="entry name" value="DNA/RNA_pol_sf"/>
</dbReference>
<dbReference type="CDD" id="cd01647">
    <property type="entry name" value="RT_LTR"/>
    <property type="match status" value="1"/>
</dbReference>
<evidence type="ECO:0000259" key="10">
    <source>
        <dbReference type="PROSITE" id="PS50994"/>
    </source>
</evidence>
<dbReference type="InterPro" id="IPR041373">
    <property type="entry name" value="RT_RNaseH"/>
</dbReference>
<dbReference type="PANTHER" id="PTHR37984">
    <property type="entry name" value="PROTEIN CBG26694"/>
    <property type="match status" value="1"/>
</dbReference>
<dbReference type="InParanoid" id="E4XYU8"/>
<dbReference type="PROSITE" id="PS50994">
    <property type="entry name" value="INTEGRASE"/>
    <property type="match status" value="1"/>
</dbReference>
<dbReference type="Gene3D" id="2.40.70.10">
    <property type="entry name" value="Acid Proteases"/>
    <property type="match status" value="1"/>
</dbReference>
<dbReference type="GO" id="GO:0004519">
    <property type="term" value="F:endonuclease activity"/>
    <property type="evidence" value="ECO:0007669"/>
    <property type="project" value="UniProtKB-KW"/>
</dbReference>
<keyword evidence="12" id="KW-1185">Reference proteome</keyword>
<accession>E4XYU8</accession>
<dbReference type="GO" id="GO:0016787">
    <property type="term" value="F:hydrolase activity"/>
    <property type="evidence" value="ECO:0007669"/>
    <property type="project" value="UniProtKB-KW"/>
</dbReference>
<comment type="similarity">
    <text evidence="1">Belongs to the beta type-B retroviral polymerase family. HERV class-II K(HML-2) pol subfamily.</text>
</comment>
<dbReference type="SUPFAM" id="SSF53098">
    <property type="entry name" value="Ribonuclease H-like"/>
    <property type="match status" value="1"/>
</dbReference>
<evidence type="ECO:0000256" key="5">
    <source>
        <dbReference type="ARBA" id="ARBA00022759"/>
    </source>
</evidence>
<dbReference type="GO" id="GO:0003676">
    <property type="term" value="F:nucleic acid binding"/>
    <property type="evidence" value="ECO:0007669"/>
    <property type="project" value="InterPro"/>
</dbReference>
<protein>
    <submittedName>
        <fullName evidence="11">Uncharacterized protein</fullName>
    </submittedName>
</protein>
<dbReference type="Pfam" id="PF00078">
    <property type="entry name" value="RVT_1"/>
    <property type="match status" value="1"/>
</dbReference>
<dbReference type="InterPro" id="IPR050951">
    <property type="entry name" value="Retrovirus_Pol_polyprotein"/>
</dbReference>
<keyword evidence="3" id="KW-0548">Nucleotidyltransferase</keyword>
<dbReference type="GO" id="GO:0003964">
    <property type="term" value="F:RNA-directed DNA polymerase activity"/>
    <property type="evidence" value="ECO:0007669"/>
    <property type="project" value="UniProtKB-KW"/>
</dbReference>
<reference evidence="11" key="1">
    <citation type="journal article" date="2010" name="Science">
        <title>Plasticity of animal genome architecture unmasked by rapid evolution of a pelagic tunicate.</title>
        <authorList>
            <person name="Denoeud F."/>
            <person name="Henriet S."/>
            <person name="Mungpakdee S."/>
            <person name="Aury J.M."/>
            <person name="Da Silva C."/>
            <person name="Brinkmann H."/>
            <person name="Mikhaleva J."/>
            <person name="Olsen L.C."/>
            <person name="Jubin C."/>
            <person name="Canestro C."/>
            <person name="Bouquet J.M."/>
            <person name="Danks G."/>
            <person name="Poulain J."/>
            <person name="Campsteijn C."/>
            <person name="Adamski M."/>
            <person name="Cross I."/>
            <person name="Yadetie F."/>
            <person name="Muffato M."/>
            <person name="Louis A."/>
            <person name="Butcher S."/>
            <person name="Tsagkogeorga G."/>
            <person name="Konrad A."/>
            <person name="Singh S."/>
            <person name="Jensen M.F."/>
            <person name="Cong E.H."/>
            <person name="Eikeseth-Otteraa H."/>
            <person name="Noel B."/>
            <person name="Anthouard V."/>
            <person name="Porcel B.M."/>
            <person name="Kachouri-Lafond R."/>
            <person name="Nishino A."/>
            <person name="Ugolini M."/>
            <person name="Chourrout P."/>
            <person name="Nishida H."/>
            <person name="Aasland R."/>
            <person name="Huzurbazar S."/>
            <person name="Westhof E."/>
            <person name="Delsuc F."/>
            <person name="Lehrach H."/>
            <person name="Reinhardt R."/>
            <person name="Weissenbach J."/>
            <person name="Roy S.W."/>
            <person name="Artiguenave F."/>
            <person name="Postlethwait J.H."/>
            <person name="Manak J.R."/>
            <person name="Thompson E.M."/>
            <person name="Jaillon O."/>
            <person name="Du Pasquier L."/>
            <person name="Boudinot P."/>
            <person name="Liberles D.A."/>
            <person name="Volff J.N."/>
            <person name="Philippe H."/>
            <person name="Lenhard B."/>
            <person name="Roest Crollius H."/>
            <person name="Wincker P."/>
            <person name="Chourrout D."/>
        </authorList>
    </citation>
    <scope>NUCLEOTIDE SEQUENCE [LARGE SCALE GENOMIC DNA]</scope>
</reference>
<gene>
    <name evidence="11" type="ORF">GSOID_T00009890001</name>
</gene>
<evidence type="ECO:0000259" key="9">
    <source>
        <dbReference type="PROSITE" id="PS50878"/>
    </source>
</evidence>
<dbReference type="SUPFAM" id="SSF50630">
    <property type="entry name" value="Acid proteases"/>
    <property type="match status" value="1"/>
</dbReference>
<sequence length="1303" mass="149109">MVKHLPCVNISFNKFNKLLISSLLDTGSSVSLIKRETQIKNNLKTKKCEKFALRGGDGKIISVVSSKVTVNLQFPNKKIIPTCDLFVTPELNYEVIIGYDIIKYLNLDFNNLPQVVTAASVHSFSLSSEPIEVTRIEATRKPFANEIVAKKLTYLFPHSYFQVNIGTKNLNELDLQTEILPDPILTLSNEQVNFSDINFQAGIIYGYNKNNKIIILEENSIIGEIGKRHKELKVLNMLLRTENLNPPELEIIENEFNNWKINREEMIKDISYDEVIMAKVAETEKDGILDKNEIIEVEKILKRFNKVFARHDSDTGFSRRYVVTFDLNKEMRKSEKRAPYRNSSCDQNEIIDFLDGLEESGVIGLSPSSWTSPSIFIRKKNKKLRLVTNFKTWLNECLNVPQWPIRSIRDLFYSIAKDISDLKKSSTSEILFTGIDLKSGYFTLALEPSIRKFTAFAGPEKLYEYKKLSQGLSIAPSCFSQFITEIFSLPHNMSDQFRVTTYLDDVLLIHTKESISPALNWLLSVIQKNHLVLDIKKTNIAKPKIDFLGYEICEKGLRPLKHKLEGLLKLESPKNQKNIQHFMGACNFFCRSLPRAQFLLKALAEESSNVEFKGSEKVDIAVEKLKSIFKQEGMTFHPIPGANEEYLLAVDSSIDGYGAVFGIGNYKEEKVENFKPVAFGSGAFEDKLKLESSRNRELIGISRALSSFKDLLSEALPLTVVCDHKSISNLNNNEEAKKYPITRVRKALSEIFKYPNLKIKYASAKDEIVQICDGLSRAITISGQIEPTEIVEWMDQNLPQAQVNNTEILKKYKLRHFSEIALTENTLKLEQEKDEFCLEILSKADNKKSWNIGPHEYKIKNSLILKYNFKLKEHQIVLPKGVAIEILTVIHMSYGHASAETILQKINSEALFVPNFRTMLREIRAECYLCALKQKIHKNSQVQRRMKLALFPFQKCCIDIVVLDKRSRDAPYGLSFLDEFSEFLEVLPILDKTSHSVIKVLTILIFKYSLGRGSSFLSDNGPEFASEDFSKFMKTHGIRHSFISPYNASSNSVERSHKLLRKHIEAVQSLADESNFSDTERLQLALASLNSKPKANLDFKSPTQILTNQQPNMIIRAEEMDYVQQNYSELSDVEKREAREDWSTNLYKFQQETGLSNILKIQESNATMLTGEIKEGDVVIIVNSKILGHGKIGTGPYLVLRNENGSCELEHILNKLRSKRNEKNLRKLFLTDNMKLAIKHGYIKLNENGEFAIRDNAGAPPLEPKVEEILKTEKEPSRTEKKVHFEREKNYNFRPRRFVSYKE</sequence>
<organism evidence="11">
    <name type="scientific">Oikopleura dioica</name>
    <name type="common">Tunicate</name>
    <dbReference type="NCBI Taxonomy" id="34765"/>
    <lineage>
        <taxon>Eukaryota</taxon>
        <taxon>Metazoa</taxon>
        <taxon>Chordata</taxon>
        <taxon>Tunicata</taxon>
        <taxon>Appendicularia</taxon>
        <taxon>Copelata</taxon>
        <taxon>Oikopleuridae</taxon>
        <taxon>Oikopleura</taxon>
    </lineage>
</organism>
<evidence type="ECO:0000256" key="8">
    <source>
        <dbReference type="SAM" id="MobiDB-lite"/>
    </source>
</evidence>
<dbReference type="GO" id="GO:0015074">
    <property type="term" value="P:DNA integration"/>
    <property type="evidence" value="ECO:0007669"/>
    <property type="project" value="InterPro"/>
</dbReference>
<feature type="domain" description="Reverse transcriptase" evidence="9">
    <location>
        <begin position="359"/>
        <end position="552"/>
    </location>
</feature>
<feature type="domain" description="Integrase catalytic" evidence="10">
    <location>
        <begin position="948"/>
        <end position="1110"/>
    </location>
</feature>
<dbReference type="EMBL" id="FN653353">
    <property type="protein sequence ID" value="CBY14810.1"/>
    <property type="molecule type" value="Genomic_DNA"/>
</dbReference>
<evidence type="ECO:0000256" key="6">
    <source>
        <dbReference type="ARBA" id="ARBA00022801"/>
    </source>
</evidence>
<dbReference type="PROSITE" id="PS50878">
    <property type="entry name" value="RT_POL"/>
    <property type="match status" value="1"/>
</dbReference>
<dbReference type="Gene3D" id="3.10.10.10">
    <property type="entry name" value="HIV Type 1 Reverse Transcriptase, subunit A, domain 1"/>
    <property type="match status" value="1"/>
</dbReference>
<dbReference type="CDD" id="cd00303">
    <property type="entry name" value="retropepsin_like"/>
    <property type="match status" value="1"/>
</dbReference>
<dbReference type="Gene3D" id="3.30.70.270">
    <property type="match status" value="2"/>
</dbReference>
<dbReference type="InterPro" id="IPR036397">
    <property type="entry name" value="RNaseH_sf"/>
</dbReference>
<keyword evidence="5" id="KW-0255">Endonuclease</keyword>
<dbReference type="InterPro" id="IPR021109">
    <property type="entry name" value="Peptidase_aspartic_dom_sf"/>
</dbReference>
<dbReference type="OrthoDB" id="775972at2759"/>
<dbReference type="InterPro" id="IPR000477">
    <property type="entry name" value="RT_dom"/>
</dbReference>
<dbReference type="PANTHER" id="PTHR37984:SF5">
    <property type="entry name" value="PROTEIN NYNRIN-LIKE"/>
    <property type="match status" value="1"/>
</dbReference>
<evidence type="ECO:0000256" key="4">
    <source>
        <dbReference type="ARBA" id="ARBA00022722"/>
    </source>
</evidence>
<keyword evidence="7" id="KW-0695">RNA-directed DNA polymerase</keyword>
<dbReference type="InterPro" id="IPR012337">
    <property type="entry name" value="RNaseH-like_sf"/>
</dbReference>
<evidence type="ECO:0000313" key="11">
    <source>
        <dbReference type="EMBL" id="CBY14810.1"/>
    </source>
</evidence>
<dbReference type="SUPFAM" id="SSF56672">
    <property type="entry name" value="DNA/RNA polymerases"/>
    <property type="match status" value="1"/>
</dbReference>
<proteinExistence type="inferred from homology"/>
<evidence type="ECO:0000313" key="12">
    <source>
        <dbReference type="Proteomes" id="UP000001307"/>
    </source>
</evidence>